<dbReference type="SUPFAM" id="SSF55785">
    <property type="entry name" value="PYP-like sensor domain (PAS domain)"/>
    <property type="match status" value="1"/>
</dbReference>
<reference evidence="5 6" key="1">
    <citation type="journal article" date="2013" name="Genome Biol. Evol.">
        <title>Genomes of Stigonematalean cyanobacteria (subsection V) and the evolution of oxygenic photosynthesis from prokaryotes to plastids.</title>
        <authorList>
            <person name="Dagan T."/>
            <person name="Roettger M."/>
            <person name="Stucken K."/>
            <person name="Landan G."/>
            <person name="Koch R."/>
            <person name="Major P."/>
            <person name="Gould S.B."/>
            <person name="Goremykin V.V."/>
            <person name="Rippka R."/>
            <person name="Tandeau de Marsac N."/>
            <person name="Gugger M."/>
            <person name="Lockhart P.J."/>
            <person name="Allen J.F."/>
            <person name="Brune I."/>
            <person name="Maus I."/>
            <person name="Puhler A."/>
            <person name="Martin W.F."/>
        </authorList>
    </citation>
    <scope>NUCLEOTIDE SEQUENCE [LARGE SCALE GENOMIC DNA]</scope>
    <source>
        <strain evidence="5 6">PCC 7110</strain>
    </source>
</reference>
<dbReference type="InterPro" id="IPR029787">
    <property type="entry name" value="Nucleotide_cyclase"/>
</dbReference>
<keyword evidence="1" id="KW-1133">Transmembrane helix</keyword>
<protein>
    <submittedName>
        <fullName evidence="5">Diguanylate cyclase</fullName>
    </submittedName>
</protein>
<dbReference type="RefSeq" id="WP_017746804.1">
    <property type="nucleotide sequence ID" value="NZ_KQ976354.1"/>
</dbReference>
<feature type="transmembrane region" description="Helical" evidence="1">
    <location>
        <begin position="395"/>
        <end position="418"/>
    </location>
</feature>
<dbReference type="NCBIfam" id="TIGR00229">
    <property type="entry name" value="sensory_box"/>
    <property type="match status" value="1"/>
</dbReference>
<dbReference type="PANTHER" id="PTHR46663:SF3">
    <property type="entry name" value="SLL0267 PROTEIN"/>
    <property type="match status" value="1"/>
</dbReference>
<dbReference type="Pfam" id="PF05226">
    <property type="entry name" value="CHASE2"/>
    <property type="match status" value="1"/>
</dbReference>
<keyword evidence="6" id="KW-1185">Reference proteome</keyword>
<dbReference type="Proteomes" id="UP000076925">
    <property type="component" value="Unassembled WGS sequence"/>
</dbReference>
<evidence type="ECO:0000313" key="6">
    <source>
        <dbReference type="Proteomes" id="UP000076925"/>
    </source>
</evidence>
<dbReference type="EMBL" id="ANNX02000041">
    <property type="protein sequence ID" value="KYC38405.1"/>
    <property type="molecule type" value="Genomic_DNA"/>
</dbReference>
<dbReference type="InterPro" id="IPR000160">
    <property type="entry name" value="GGDEF_dom"/>
</dbReference>
<proteinExistence type="predicted"/>
<evidence type="ECO:0000313" key="5">
    <source>
        <dbReference type="EMBL" id="KYC38405.1"/>
    </source>
</evidence>
<dbReference type="CDD" id="cd01949">
    <property type="entry name" value="GGDEF"/>
    <property type="match status" value="1"/>
</dbReference>
<dbReference type="PROSITE" id="PS50887">
    <property type="entry name" value="GGDEF"/>
    <property type="match status" value="1"/>
</dbReference>
<dbReference type="PANTHER" id="PTHR46663">
    <property type="entry name" value="DIGUANYLATE CYCLASE DGCT-RELATED"/>
    <property type="match status" value="1"/>
</dbReference>
<feature type="domain" description="PAC" evidence="3">
    <location>
        <begin position="500"/>
        <end position="551"/>
    </location>
</feature>
<dbReference type="OrthoDB" id="9759607at2"/>
<dbReference type="InterPro" id="IPR043128">
    <property type="entry name" value="Rev_trsase/Diguanyl_cyclase"/>
</dbReference>
<dbReference type="InterPro" id="IPR013656">
    <property type="entry name" value="PAS_4"/>
</dbReference>
<dbReference type="AlphaFoldDB" id="A0A139X127"/>
<dbReference type="PROSITE" id="PS50112">
    <property type="entry name" value="PAS"/>
    <property type="match status" value="1"/>
</dbReference>
<name>A0A139X127_9CYAN</name>
<dbReference type="InterPro" id="IPR007890">
    <property type="entry name" value="CHASE2"/>
</dbReference>
<dbReference type="InterPro" id="IPR052163">
    <property type="entry name" value="DGC-Regulatory_Protein"/>
</dbReference>
<dbReference type="Gene3D" id="3.30.70.270">
    <property type="match status" value="1"/>
</dbReference>
<dbReference type="NCBIfam" id="TIGR00254">
    <property type="entry name" value="GGDEF"/>
    <property type="match status" value="1"/>
</dbReference>
<dbReference type="Gene3D" id="3.30.450.20">
    <property type="entry name" value="PAS domain"/>
    <property type="match status" value="1"/>
</dbReference>
<dbReference type="InterPro" id="IPR000700">
    <property type="entry name" value="PAS-assoc_C"/>
</dbReference>
<dbReference type="Pfam" id="PF08448">
    <property type="entry name" value="PAS_4"/>
    <property type="match status" value="1"/>
</dbReference>
<evidence type="ECO:0000259" key="3">
    <source>
        <dbReference type="PROSITE" id="PS50113"/>
    </source>
</evidence>
<feature type="domain" description="PAS" evidence="2">
    <location>
        <begin position="427"/>
        <end position="497"/>
    </location>
</feature>
<keyword evidence="1" id="KW-0472">Membrane</keyword>
<dbReference type="CDD" id="cd00130">
    <property type="entry name" value="PAS"/>
    <property type="match status" value="1"/>
</dbReference>
<gene>
    <name evidence="5" type="ORF">WA1_37130</name>
</gene>
<sequence length="735" mass="82979">MNKQVSKHLLRSLLAVQQGLYRVIGKESLTAISVTICILLLRSLGFMQSSEWTALDYFFQMRPQESLEERITIVAIDEASLRHTGSWPIPDGDIAQLIQKIQHHQPRAIGLDIYRDLGVEPGHPELVDTLKSVPNIVGIELLSNNNKNTSVAPSPSLRQLDQVGFNNIVYDADGKVRRNILYWHVNNEPRESFSLKLAFLYLKHEGITPKKAENNPNSLQLGDAMLNRFQSNDGGYVGADDGGYQIISNFPKAGCSNSKEDDCHFRTVSMRDVLTKSVSESLFKDRIVLIGSTAPSVQDFALIPYSSRLIGTAKPVAGVELQAYFISELISAARDRRPLLKVWSDCVEYAWIFACAYIGVIIKWRMRGTSVRFLSILFSGLALTSTAYWALLFGWWIPIVPGLFALSGSAIAITYQMAYRQEELKRSKEFLHQVINTIPDPIFVKNEKHQWIVLNEAYCELIGHPKDALLEKSDYDFFPKHEANVFRASDELIFHNQQPQENEEEFTDASGNTHLISTKRSLHKDAAGNFFLVGVIRDITKRKLIEEELRRSATELLRINQELKVKEDHLRYIAYHDPLTGLPNRKFFLEQLQESLEWAQDNNLLVGLLFIDLDGFKQINDTLGHEIGDRLLVTIAQRLNNSLRSSDTVARLGGDEFTVIVRAIPKVQAAARVADKILATLAEPIVLEGNITKISASIGISIYPIDSHDSETLIRQADTAMYRAKLLGKNRYEFL</sequence>
<dbReference type="SMART" id="SM00267">
    <property type="entry name" value="GGDEF"/>
    <property type="match status" value="1"/>
</dbReference>
<accession>A0A139X127</accession>
<dbReference type="InterPro" id="IPR035965">
    <property type="entry name" value="PAS-like_dom_sf"/>
</dbReference>
<evidence type="ECO:0000256" key="1">
    <source>
        <dbReference type="SAM" id="Phobius"/>
    </source>
</evidence>
<dbReference type="STRING" id="128403.WA1_37130"/>
<dbReference type="SMART" id="SM00091">
    <property type="entry name" value="PAS"/>
    <property type="match status" value="1"/>
</dbReference>
<keyword evidence="1" id="KW-0812">Transmembrane</keyword>
<dbReference type="SUPFAM" id="SSF55073">
    <property type="entry name" value="Nucleotide cyclase"/>
    <property type="match status" value="1"/>
</dbReference>
<evidence type="ECO:0000259" key="2">
    <source>
        <dbReference type="PROSITE" id="PS50112"/>
    </source>
</evidence>
<comment type="caution">
    <text evidence="5">The sequence shown here is derived from an EMBL/GenBank/DDBJ whole genome shotgun (WGS) entry which is preliminary data.</text>
</comment>
<dbReference type="Pfam" id="PF00990">
    <property type="entry name" value="GGDEF"/>
    <property type="match status" value="1"/>
</dbReference>
<dbReference type="FunFam" id="3.30.70.270:FF:000001">
    <property type="entry name" value="Diguanylate cyclase domain protein"/>
    <property type="match status" value="1"/>
</dbReference>
<dbReference type="SMART" id="SM01080">
    <property type="entry name" value="CHASE2"/>
    <property type="match status" value="1"/>
</dbReference>
<dbReference type="InterPro" id="IPR000014">
    <property type="entry name" value="PAS"/>
</dbReference>
<feature type="transmembrane region" description="Helical" evidence="1">
    <location>
        <begin position="371"/>
        <end position="389"/>
    </location>
</feature>
<feature type="domain" description="GGDEF" evidence="4">
    <location>
        <begin position="604"/>
        <end position="735"/>
    </location>
</feature>
<dbReference type="PROSITE" id="PS50113">
    <property type="entry name" value="PAC"/>
    <property type="match status" value="1"/>
</dbReference>
<evidence type="ECO:0000259" key="4">
    <source>
        <dbReference type="PROSITE" id="PS50887"/>
    </source>
</evidence>
<organism evidence="5 6">
    <name type="scientific">Scytonema hofmannii PCC 7110</name>
    <dbReference type="NCBI Taxonomy" id="128403"/>
    <lineage>
        <taxon>Bacteria</taxon>
        <taxon>Bacillati</taxon>
        <taxon>Cyanobacteriota</taxon>
        <taxon>Cyanophyceae</taxon>
        <taxon>Nostocales</taxon>
        <taxon>Scytonemataceae</taxon>
        <taxon>Scytonema</taxon>
    </lineage>
</organism>